<dbReference type="AlphaFoldDB" id="A0A0V1HXZ5"/>
<protein>
    <submittedName>
        <fullName evidence="1">Uncharacterized protein</fullName>
    </submittedName>
</protein>
<sequence>MAAVCNELSGDVFEHLVNIFVGFAAHFVNTTEQTATATATALLAKQIHILLVGSVAVVVVQVGFVTAEEIASLFGASQRFDQVLRQVVQRVHVVVGKNEQNTVGKFEITASDCRHTLQATRVPNLFIMVESQRAFPVRRFDKRVEHKPSEQ</sequence>
<keyword evidence="2" id="KW-1185">Reference proteome</keyword>
<dbReference type="EMBL" id="JYDS01000311">
    <property type="protein sequence ID" value="KRZ15449.1"/>
    <property type="molecule type" value="Genomic_DNA"/>
</dbReference>
<proteinExistence type="predicted"/>
<evidence type="ECO:0000313" key="2">
    <source>
        <dbReference type="Proteomes" id="UP000054805"/>
    </source>
</evidence>
<comment type="caution">
    <text evidence="1">The sequence shown here is derived from an EMBL/GenBank/DDBJ whole genome shotgun (WGS) entry which is preliminary data.</text>
</comment>
<reference evidence="1 2" key="1">
    <citation type="submission" date="2015-01" db="EMBL/GenBank/DDBJ databases">
        <title>Evolution of Trichinella species and genotypes.</title>
        <authorList>
            <person name="Korhonen P.K."/>
            <person name="Edoardo P."/>
            <person name="Giuseppe L.R."/>
            <person name="Gasser R.B."/>
        </authorList>
    </citation>
    <scope>NUCLEOTIDE SEQUENCE [LARGE SCALE GENOMIC DNA]</scope>
    <source>
        <strain evidence="1">ISS588</strain>
    </source>
</reference>
<dbReference type="Proteomes" id="UP000054805">
    <property type="component" value="Unassembled WGS sequence"/>
</dbReference>
<evidence type="ECO:0000313" key="1">
    <source>
        <dbReference type="EMBL" id="KRZ15449.1"/>
    </source>
</evidence>
<organism evidence="1 2">
    <name type="scientific">Trichinella pseudospiralis</name>
    <name type="common">Parasitic roundworm</name>
    <dbReference type="NCBI Taxonomy" id="6337"/>
    <lineage>
        <taxon>Eukaryota</taxon>
        <taxon>Metazoa</taxon>
        <taxon>Ecdysozoa</taxon>
        <taxon>Nematoda</taxon>
        <taxon>Enoplea</taxon>
        <taxon>Dorylaimia</taxon>
        <taxon>Trichinellida</taxon>
        <taxon>Trichinellidae</taxon>
        <taxon>Trichinella</taxon>
    </lineage>
</organism>
<name>A0A0V1HXZ5_TRIPS</name>
<gene>
    <name evidence="1" type="ORF">T4B_14631</name>
</gene>
<accession>A0A0V1HXZ5</accession>